<keyword evidence="6" id="KW-0539">Nucleus</keyword>
<dbReference type="PANTHER" id="PTHR47659">
    <property type="entry name" value="ZN(II)2CYS6 TRANSCRIPTION FACTOR (EUROFUNG)-RELATED"/>
    <property type="match status" value="1"/>
</dbReference>
<accession>A0A017SHW0</accession>
<protein>
    <recommendedName>
        <fullName evidence="7">Transcription activator of gluconeogenesis acuK</fullName>
    </recommendedName>
</protein>
<evidence type="ECO:0000313" key="10">
    <source>
        <dbReference type="EMBL" id="EYE96351.1"/>
    </source>
</evidence>
<evidence type="ECO:0000259" key="9">
    <source>
        <dbReference type="PROSITE" id="PS50048"/>
    </source>
</evidence>
<dbReference type="Proteomes" id="UP000019804">
    <property type="component" value="Unassembled WGS sequence"/>
</dbReference>
<dbReference type="CDD" id="cd00067">
    <property type="entry name" value="GAL4"/>
    <property type="match status" value="1"/>
</dbReference>
<dbReference type="SMART" id="SM00066">
    <property type="entry name" value="GAL4"/>
    <property type="match status" value="1"/>
</dbReference>
<dbReference type="PROSITE" id="PS50048">
    <property type="entry name" value="ZN2_CY6_FUNGAL_2"/>
    <property type="match status" value="1"/>
</dbReference>
<dbReference type="GeneID" id="63701371"/>
<evidence type="ECO:0000256" key="4">
    <source>
        <dbReference type="ARBA" id="ARBA00023125"/>
    </source>
</evidence>
<keyword evidence="2" id="KW-0862">Zinc</keyword>
<dbReference type="AlphaFoldDB" id="A0A017SHW0"/>
<evidence type="ECO:0000256" key="6">
    <source>
        <dbReference type="ARBA" id="ARBA00023242"/>
    </source>
</evidence>
<dbReference type="Gene3D" id="4.10.240.10">
    <property type="entry name" value="Zn(2)-C6 fungal-type DNA-binding domain"/>
    <property type="match status" value="1"/>
</dbReference>
<dbReference type="GO" id="GO:0000981">
    <property type="term" value="F:DNA-binding transcription factor activity, RNA polymerase II-specific"/>
    <property type="evidence" value="ECO:0007669"/>
    <property type="project" value="InterPro"/>
</dbReference>
<feature type="region of interest" description="Disordered" evidence="8">
    <location>
        <begin position="205"/>
        <end position="250"/>
    </location>
</feature>
<dbReference type="HOGENOM" id="CLU_038697_0_0_1"/>
<keyword evidence="11" id="KW-1185">Reference proteome</keyword>
<dbReference type="OrthoDB" id="5575144at2759"/>
<keyword evidence="4" id="KW-0238">DNA-binding</keyword>
<evidence type="ECO:0000256" key="2">
    <source>
        <dbReference type="ARBA" id="ARBA00022833"/>
    </source>
</evidence>
<proteinExistence type="predicted"/>
<dbReference type="EMBL" id="KK088418">
    <property type="protein sequence ID" value="EYE96351.1"/>
    <property type="molecule type" value="Genomic_DNA"/>
</dbReference>
<keyword evidence="3" id="KW-0805">Transcription regulation</keyword>
<dbReference type="SUPFAM" id="SSF57701">
    <property type="entry name" value="Zn2/Cys6 DNA-binding domain"/>
    <property type="match status" value="1"/>
</dbReference>
<dbReference type="InterPro" id="IPR001138">
    <property type="entry name" value="Zn2Cys6_DnaBD"/>
</dbReference>
<feature type="region of interest" description="Disordered" evidence="8">
    <location>
        <begin position="327"/>
        <end position="530"/>
    </location>
</feature>
<name>A0A017SHW0_ASPRC</name>
<keyword evidence="1" id="KW-0479">Metal-binding</keyword>
<feature type="domain" description="Zn(2)-C6 fungal-type" evidence="9">
    <location>
        <begin position="168"/>
        <end position="199"/>
    </location>
</feature>
<feature type="region of interest" description="Disordered" evidence="8">
    <location>
        <begin position="23"/>
        <end position="161"/>
    </location>
</feature>
<keyword evidence="5" id="KW-0804">Transcription</keyword>
<gene>
    <name evidence="10" type="ORF">EURHEDRAFT_514237</name>
</gene>
<feature type="compositionally biased region" description="Polar residues" evidence="8">
    <location>
        <begin position="80"/>
        <end position="100"/>
    </location>
</feature>
<sequence>MQSLILPPAPFVTTPQFGLPRFNSSPERFPLDRSCSTHARGYSPRALPLPRPMSDSVGGDDSLDISGHARRSGHPELPQPLTTTTGVSSAIGAPTSSMAASTREHAQPPLAYHDPSAPRWPPSFGPQGVSQPEMSYPPANPTTTSPGSASRNLTQKPTRRTKAHVASACVNCKKKHLGCDSARPCRRCVLSGKSSTCVDVTHKKRGRPPLKAEEASLRPYSTRFDHAASGDQASQTRRSLHRTTGSREIRPVTDLQMPAHPGSMGLPPQRWSTSMFNPQVVDPALAMPGNPGHRRFSSAGSIQPLGGAPPPPGYVPMAGPLSPVFGGSRMPPVMGRPPSSYANQPFQPQPTSPPTYQPIYGGSPYMSRQSMGESPLSRDPQDTYLESPVRLPPIFPPMPSAGASPPGQSHRLSDPFPPSWSPRTREDLPPPMVQHQHHPSLMDPVSPHTQTHHYHPAPTDFNFPQQQALPRPPESIIPAHRHSVHLPSSSTHAHAHAQARDEPQSGAEGESGDGKPTKRRKMALDDMVND</sequence>
<dbReference type="STRING" id="1388766.A0A017SHW0"/>
<evidence type="ECO:0000313" key="11">
    <source>
        <dbReference type="Proteomes" id="UP000019804"/>
    </source>
</evidence>
<dbReference type="PANTHER" id="PTHR47659:SF4">
    <property type="entry name" value="ZN(II)2CYS6 TRANSCRIPTION FACTOR (EUROFUNG)"/>
    <property type="match status" value="1"/>
</dbReference>
<feature type="compositionally biased region" description="Polar residues" evidence="8">
    <location>
        <begin position="141"/>
        <end position="156"/>
    </location>
</feature>
<dbReference type="Pfam" id="PF00172">
    <property type="entry name" value="Zn_clus"/>
    <property type="match status" value="1"/>
</dbReference>
<evidence type="ECO:0000256" key="3">
    <source>
        <dbReference type="ARBA" id="ARBA00023015"/>
    </source>
</evidence>
<dbReference type="GO" id="GO:0003677">
    <property type="term" value="F:DNA binding"/>
    <property type="evidence" value="ECO:0007669"/>
    <property type="project" value="UniProtKB-KW"/>
</dbReference>
<dbReference type="RefSeq" id="XP_040640039.1">
    <property type="nucleotide sequence ID" value="XM_040786247.1"/>
</dbReference>
<evidence type="ECO:0000256" key="1">
    <source>
        <dbReference type="ARBA" id="ARBA00022723"/>
    </source>
</evidence>
<evidence type="ECO:0000256" key="7">
    <source>
        <dbReference type="ARBA" id="ARBA00040750"/>
    </source>
</evidence>
<dbReference type="InterPro" id="IPR050335">
    <property type="entry name" value="ERT1_acuK_gluconeogen_tf"/>
</dbReference>
<evidence type="ECO:0000256" key="8">
    <source>
        <dbReference type="SAM" id="MobiDB-lite"/>
    </source>
</evidence>
<feature type="compositionally biased region" description="Pro residues" evidence="8">
    <location>
        <begin position="347"/>
        <end position="356"/>
    </location>
</feature>
<dbReference type="InterPro" id="IPR036864">
    <property type="entry name" value="Zn2-C6_fun-type_DNA-bd_sf"/>
</dbReference>
<dbReference type="PROSITE" id="PS00463">
    <property type="entry name" value="ZN2_CY6_FUNGAL_1"/>
    <property type="match status" value="1"/>
</dbReference>
<organism evidence="10 11">
    <name type="scientific">Aspergillus ruber (strain CBS 135680)</name>
    <dbReference type="NCBI Taxonomy" id="1388766"/>
    <lineage>
        <taxon>Eukaryota</taxon>
        <taxon>Fungi</taxon>
        <taxon>Dikarya</taxon>
        <taxon>Ascomycota</taxon>
        <taxon>Pezizomycotina</taxon>
        <taxon>Eurotiomycetes</taxon>
        <taxon>Eurotiomycetidae</taxon>
        <taxon>Eurotiales</taxon>
        <taxon>Aspergillaceae</taxon>
        <taxon>Aspergillus</taxon>
        <taxon>Aspergillus subgen. Aspergillus</taxon>
    </lineage>
</organism>
<feature type="region of interest" description="Disordered" evidence="8">
    <location>
        <begin position="292"/>
        <end position="314"/>
    </location>
</feature>
<feature type="compositionally biased region" description="Pro residues" evidence="8">
    <location>
        <begin position="390"/>
        <end position="399"/>
    </location>
</feature>
<reference evidence="11" key="1">
    <citation type="journal article" date="2014" name="Nat. Commun.">
        <title>Genomic adaptations of the halophilic Dead Sea filamentous fungus Eurotium rubrum.</title>
        <authorList>
            <person name="Kis-Papo T."/>
            <person name="Weig A.R."/>
            <person name="Riley R."/>
            <person name="Persoh D."/>
            <person name="Salamov A."/>
            <person name="Sun H."/>
            <person name="Lipzen A."/>
            <person name="Wasser S.P."/>
            <person name="Rambold G."/>
            <person name="Grigoriev I.V."/>
            <person name="Nevo E."/>
        </authorList>
    </citation>
    <scope>NUCLEOTIDE SEQUENCE [LARGE SCALE GENOMIC DNA]</scope>
    <source>
        <strain evidence="11">CBS 135680</strain>
    </source>
</reference>
<evidence type="ECO:0000256" key="5">
    <source>
        <dbReference type="ARBA" id="ARBA00023163"/>
    </source>
</evidence>
<dbReference type="GO" id="GO:0008270">
    <property type="term" value="F:zinc ion binding"/>
    <property type="evidence" value="ECO:0007669"/>
    <property type="project" value="InterPro"/>
</dbReference>